<dbReference type="EMBL" id="CAAALY010002020">
    <property type="protein sequence ID" value="VEL07581.1"/>
    <property type="molecule type" value="Genomic_DNA"/>
</dbReference>
<accession>A0A448WBD6</accession>
<name>A0A448WBD6_9PLAT</name>
<proteinExistence type="predicted"/>
<organism evidence="1 2">
    <name type="scientific">Protopolystoma xenopodis</name>
    <dbReference type="NCBI Taxonomy" id="117903"/>
    <lineage>
        <taxon>Eukaryota</taxon>
        <taxon>Metazoa</taxon>
        <taxon>Spiralia</taxon>
        <taxon>Lophotrochozoa</taxon>
        <taxon>Platyhelminthes</taxon>
        <taxon>Monogenea</taxon>
        <taxon>Polyopisthocotylea</taxon>
        <taxon>Polystomatidea</taxon>
        <taxon>Polystomatidae</taxon>
        <taxon>Protopolystoma</taxon>
    </lineage>
</organism>
<evidence type="ECO:0000313" key="1">
    <source>
        <dbReference type="EMBL" id="VEL07581.1"/>
    </source>
</evidence>
<comment type="caution">
    <text evidence="1">The sequence shown here is derived from an EMBL/GenBank/DDBJ whole genome shotgun (WGS) entry which is preliminary data.</text>
</comment>
<protein>
    <submittedName>
        <fullName evidence="1">Uncharacterized protein</fullName>
    </submittedName>
</protein>
<dbReference type="AlphaFoldDB" id="A0A448WBD6"/>
<keyword evidence="2" id="KW-1185">Reference proteome</keyword>
<sequence length="171" mass="19739">MQWARNQLELRPKQEIDKTTGRLVKTVISIRQCVEPSSWPPLLPRREREIDAGSTHFPFSRKLLPSREYKQACTSMCNCMRPRRGKRPECRFYQYHVEAKNNSNSDWLLFNYRLRCAGQVTKSTFLILILSRLPIALASCRLASLPCSLSLSLSHSRSLSTSRARTHAPFS</sequence>
<gene>
    <name evidence="1" type="ORF">PXEA_LOCUS1021</name>
</gene>
<reference evidence="1" key="1">
    <citation type="submission" date="2018-11" db="EMBL/GenBank/DDBJ databases">
        <authorList>
            <consortium name="Pathogen Informatics"/>
        </authorList>
    </citation>
    <scope>NUCLEOTIDE SEQUENCE</scope>
</reference>
<evidence type="ECO:0000313" key="2">
    <source>
        <dbReference type="Proteomes" id="UP000784294"/>
    </source>
</evidence>
<dbReference type="Proteomes" id="UP000784294">
    <property type="component" value="Unassembled WGS sequence"/>
</dbReference>